<gene>
    <name evidence="3" type="ORF">SMF913_10156</name>
</gene>
<comment type="caution">
    <text evidence="3">The sequence shown here is derived from an EMBL/GenBank/DDBJ whole genome shotgun (WGS) entry which is preliminary data.</text>
</comment>
<name>A0A2J7Z1I4_STRMQ</name>
<dbReference type="InterPro" id="IPR045087">
    <property type="entry name" value="Cu-oxidase_fam"/>
</dbReference>
<proteinExistence type="inferred from homology"/>
<dbReference type="CDD" id="cd13844">
    <property type="entry name" value="CuRO_1_BOD_CotA_like"/>
    <property type="match status" value="1"/>
</dbReference>
<dbReference type="GO" id="GO:0016491">
    <property type="term" value="F:oxidoreductase activity"/>
    <property type="evidence" value="ECO:0007669"/>
    <property type="project" value="InterPro"/>
</dbReference>
<evidence type="ECO:0000256" key="1">
    <source>
        <dbReference type="ARBA" id="ARBA00010609"/>
    </source>
</evidence>
<feature type="domain" description="Plastocyanin-like" evidence="2">
    <location>
        <begin position="546"/>
        <end position="651"/>
    </location>
</feature>
<protein>
    <recommendedName>
        <fullName evidence="2">Plastocyanin-like domain-containing protein</fullName>
    </recommendedName>
</protein>
<reference evidence="3 4" key="1">
    <citation type="submission" date="2015-09" db="EMBL/GenBank/DDBJ databases">
        <title>Genome sequence, genome mining and natural product profiling of a biocontrol bacterium Streptomyces malaysiensis F913.</title>
        <authorList>
            <person name="Xu Y."/>
            <person name="Wei J."/>
            <person name="Xie J."/>
            <person name="Li T."/>
            <person name="Zhou Z."/>
        </authorList>
    </citation>
    <scope>NUCLEOTIDE SEQUENCE [LARGE SCALE GENOMIC DNA]</scope>
    <source>
        <strain evidence="3 4">F913</strain>
    </source>
</reference>
<dbReference type="InterPro" id="IPR006311">
    <property type="entry name" value="TAT_signal"/>
</dbReference>
<accession>A0A2J7Z1I4</accession>
<keyword evidence="4" id="KW-1185">Reference proteome</keyword>
<dbReference type="AlphaFoldDB" id="A0A2J7Z1I4"/>
<dbReference type="InterPro" id="IPR011706">
    <property type="entry name" value="Cu-oxidase_C"/>
</dbReference>
<dbReference type="SUPFAM" id="SSF49503">
    <property type="entry name" value="Cupredoxins"/>
    <property type="match status" value="3"/>
</dbReference>
<dbReference type="Proteomes" id="UP000236520">
    <property type="component" value="Unassembled WGS sequence"/>
</dbReference>
<sequence>MISRRQVLVAGAVGGATVLLAPRGAGAVPIRRAQPLLDPATIPKYMTDLVVPPVMPPVREHDRHETDEYRIGVRQFQQQILPPGLPTTVVWGYGSVEDSETFSYPAYTIEARLDRPVRVTWINQLVDKRSEFLPPLLPVDPTVHWANPPGGIAGRDSMPTFTRTPGPYTGPVPMVTHLHGGHSRQESDGYPEAWYLPVAKNIPAGFARVGTYYDEFRAEFERKYGIKWRPGTATFQYGNDQRASTLWFHDHTLGITRSNVYAGLAGFYLLRGGPSDLPPGVLPGPHPSLGDRPGTRYHEIPIVIQDRSFNPDGSLFYPDSRAFAQDCTNPADYIPNGDVPPIWVPEFFADTIVSNGRTWPRLDVEQRRYRLRLLNGCNARTLFLKIAANPTAPRPVTPALPMWLIGTDGGFLPEPVRLDQILLANANRADVIVDFTDVPQGTELYLINEGPDGPFQGGTPGTDFPPADVNTTGQVMKFVVGPRIGADKSVPPDQLRLPPFTPLGPATNARRLLLDEQVSTTGCGPVATLLGTVAPDGRATPLRWSDPVTENPALNSTEIWEFDNRTMDAHPMHIHQVQFQVVGRGPDGNQPPAPQESGFLDTVVALPPGPGQTREITRIRALFDLPGRYVWHCHIVEHEDNEMMRPYIVGPMGGAEHP</sequence>
<evidence type="ECO:0000313" key="4">
    <source>
        <dbReference type="Proteomes" id="UP000236520"/>
    </source>
</evidence>
<comment type="similarity">
    <text evidence="1">Belongs to the multicopper oxidase family.</text>
</comment>
<dbReference type="PANTHER" id="PTHR48267:SF1">
    <property type="entry name" value="BILIRUBIN OXIDASE"/>
    <property type="match status" value="1"/>
</dbReference>
<evidence type="ECO:0000313" key="3">
    <source>
        <dbReference type="EMBL" id="PNG94131.1"/>
    </source>
</evidence>
<dbReference type="InterPro" id="IPR008972">
    <property type="entry name" value="Cupredoxin"/>
</dbReference>
<dbReference type="Pfam" id="PF07731">
    <property type="entry name" value="Cu-oxidase_2"/>
    <property type="match status" value="1"/>
</dbReference>
<evidence type="ECO:0000259" key="2">
    <source>
        <dbReference type="Pfam" id="PF07731"/>
    </source>
</evidence>
<dbReference type="GO" id="GO:0005507">
    <property type="term" value="F:copper ion binding"/>
    <property type="evidence" value="ECO:0007669"/>
    <property type="project" value="InterPro"/>
</dbReference>
<dbReference type="PROSITE" id="PS51318">
    <property type="entry name" value="TAT"/>
    <property type="match status" value="1"/>
</dbReference>
<dbReference type="RefSeq" id="WP_102933028.1">
    <property type="nucleotide sequence ID" value="NZ_LJIW01000001.1"/>
</dbReference>
<dbReference type="EMBL" id="LJIW01000001">
    <property type="protein sequence ID" value="PNG94131.1"/>
    <property type="molecule type" value="Genomic_DNA"/>
</dbReference>
<organism evidence="3 4">
    <name type="scientific">Streptomyces malaysiensis</name>
    <dbReference type="NCBI Taxonomy" id="92644"/>
    <lineage>
        <taxon>Bacteria</taxon>
        <taxon>Bacillati</taxon>
        <taxon>Actinomycetota</taxon>
        <taxon>Actinomycetes</taxon>
        <taxon>Kitasatosporales</taxon>
        <taxon>Streptomycetaceae</taxon>
        <taxon>Streptomyces</taxon>
        <taxon>Streptomyces violaceusniger group</taxon>
    </lineage>
</organism>
<dbReference type="Gene3D" id="2.60.40.420">
    <property type="entry name" value="Cupredoxins - blue copper proteins"/>
    <property type="match status" value="3"/>
</dbReference>
<dbReference type="PANTHER" id="PTHR48267">
    <property type="entry name" value="CUPREDOXIN SUPERFAMILY PROTEIN"/>
    <property type="match status" value="1"/>
</dbReference>
<dbReference type="CDD" id="cd13868">
    <property type="entry name" value="CuRO_2_CotA_like"/>
    <property type="match status" value="1"/>
</dbReference>